<dbReference type="GO" id="GO:0030170">
    <property type="term" value="F:pyridoxal phosphate binding"/>
    <property type="evidence" value="ECO:0007669"/>
    <property type="project" value="InterPro"/>
</dbReference>
<evidence type="ECO:0000256" key="10">
    <source>
        <dbReference type="RuleBase" id="RU004106"/>
    </source>
</evidence>
<dbReference type="InterPro" id="IPR001544">
    <property type="entry name" value="Aminotrans_IV"/>
</dbReference>
<dbReference type="Gene3D" id="3.30.470.10">
    <property type="match status" value="1"/>
</dbReference>
<comment type="similarity">
    <text evidence="2 10">Belongs to the class-IV pyridoxal-phosphate-dependent aminotransferase family.</text>
</comment>
<keyword evidence="7" id="KW-0808">Transferase</keyword>
<gene>
    <name evidence="13" type="ORF">BEP19_00915</name>
</gene>
<dbReference type="GO" id="GO:0005829">
    <property type="term" value="C:cytosol"/>
    <property type="evidence" value="ECO:0007669"/>
    <property type="project" value="TreeGrafter"/>
</dbReference>
<dbReference type="OrthoDB" id="9805628at2"/>
<dbReference type="PANTHER" id="PTHR42743:SF10">
    <property type="entry name" value="D-ALANINE AMINOTRANSFERASE"/>
    <property type="match status" value="1"/>
</dbReference>
<evidence type="ECO:0000256" key="12">
    <source>
        <dbReference type="RuleBase" id="RU004520"/>
    </source>
</evidence>
<evidence type="ECO:0000256" key="7">
    <source>
        <dbReference type="ARBA" id="ARBA00022679"/>
    </source>
</evidence>
<keyword evidence="14" id="KW-1185">Reference proteome</keyword>
<dbReference type="InterPro" id="IPR005784">
    <property type="entry name" value="D_amino_transT"/>
</dbReference>
<evidence type="ECO:0000256" key="5">
    <source>
        <dbReference type="ARBA" id="ARBA00021779"/>
    </source>
</evidence>
<dbReference type="AlphaFoldDB" id="A0A419SML5"/>
<keyword evidence="8 11" id="KW-0663">Pyridoxal phosphate</keyword>
<dbReference type="PANTHER" id="PTHR42743">
    <property type="entry name" value="AMINO-ACID AMINOTRANSFERASE"/>
    <property type="match status" value="1"/>
</dbReference>
<dbReference type="GO" id="GO:0047810">
    <property type="term" value="F:D-alanine-2-oxoglutarate aminotransferase activity"/>
    <property type="evidence" value="ECO:0007669"/>
    <property type="project" value="UniProtKB-EC"/>
</dbReference>
<dbReference type="CDD" id="cd01558">
    <property type="entry name" value="D-AAT_like"/>
    <property type="match status" value="1"/>
</dbReference>
<dbReference type="FunFam" id="3.20.10.10:FF:000002">
    <property type="entry name" value="D-alanine aminotransferase"/>
    <property type="match status" value="1"/>
</dbReference>
<dbReference type="SUPFAM" id="SSF56752">
    <property type="entry name" value="D-aminoacid aminotransferase-like PLP-dependent enzymes"/>
    <property type="match status" value="1"/>
</dbReference>
<dbReference type="GO" id="GO:0046416">
    <property type="term" value="P:D-amino acid metabolic process"/>
    <property type="evidence" value="ECO:0007669"/>
    <property type="project" value="InterPro"/>
</dbReference>
<accession>A0A419SML5</accession>
<dbReference type="NCBIfam" id="TIGR01121">
    <property type="entry name" value="D_amino_aminoT"/>
    <property type="match status" value="1"/>
</dbReference>
<name>A0A419SML5_9BACL</name>
<comment type="cofactor">
    <cofactor evidence="1 11">
        <name>pyridoxal 5'-phosphate</name>
        <dbReference type="ChEBI" id="CHEBI:597326"/>
    </cofactor>
</comment>
<evidence type="ECO:0000313" key="14">
    <source>
        <dbReference type="Proteomes" id="UP000284219"/>
    </source>
</evidence>
<dbReference type="GO" id="GO:0008652">
    <property type="term" value="P:amino acid biosynthetic process"/>
    <property type="evidence" value="ECO:0007669"/>
    <property type="project" value="UniProtKB-ARBA"/>
</dbReference>
<dbReference type="InterPro" id="IPR036038">
    <property type="entry name" value="Aminotransferase-like"/>
</dbReference>
<sequence length="277" mass="31145">MILYNDQLVKRGDVQIGIEDRGYQFGDGVYEVLSVYDSKIFRLKEHLDRLSYCAQQLGITLPVSLAQLETNLYQLIKTENVQNGQLYFQVTRGAAERNHLIPESSQSVLTGYATFKPRPIEHMEKGVSVITTEDIRWLRCDIKSLNLLGSVLAKQKAAEQGAYEAILHRNGIVTEGSASNLFIVKDGKLHTHPTGNLILNGITRVAVIEYANELCIEVMEQPFTLDKLKRADEVFLTSTVNEVMPIIEIDGKTVASGKVGELTRRLQQVYEARLKHL</sequence>
<evidence type="ECO:0000256" key="4">
    <source>
        <dbReference type="ARBA" id="ARBA00012874"/>
    </source>
</evidence>
<dbReference type="RefSeq" id="WP_120188207.1">
    <property type="nucleotide sequence ID" value="NZ_MCHY01000006.1"/>
</dbReference>
<dbReference type="Pfam" id="PF01063">
    <property type="entry name" value="Aminotran_4"/>
    <property type="match status" value="1"/>
</dbReference>
<dbReference type="Gene3D" id="3.20.10.10">
    <property type="entry name" value="D-amino Acid Aminotransferase, subunit A, domain 2"/>
    <property type="match status" value="1"/>
</dbReference>
<dbReference type="InterPro" id="IPR018300">
    <property type="entry name" value="Aminotrans_IV_CS"/>
</dbReference>
<dbReference type="InterPro" id="IPR050571">
    <property type="entry name" value="Class-IV_PLP-Dep_Aminotrnsfr"/>
</dbReference>
<comment type="subunit">
    <text evidence="3">Homodimer.</text>
</comment>
<comment type="catalytic activity">
    <reaction evidence="9 12">
        <text>D-alanine + 2-oxoglutarate = D-glutamate + pyruvate</text>
        <dbReference type="Rhea" id="RHEA:15869"/>
        <dbReference type="ChEBI" id="CHEBI:15361"/>
        <dbReference type="ChEBI" id="CHEBI:16810"/>
        <dbReference type="ChEBI" id="CHEBI:29986"/>
        <dbReference type="ChEBI" id="CHEBI:57416"/>
        <dbReference type="EC" id="2.6.1.21"/>
    </reaction>
</comment>
<evidence type="ECO:0000256" key="8">
    <source>
        <dbReference type="ARBA" id="ARBA00022898"/>
    </source>
</evidence>
<proteinExistence type="inferred from homology"/>
<evidence type="ECO:0000313" key="13">
    <source>
        <dbReference type="EMBL" id="RKD25537.1"/>
    </source>
</evidence>
<evidence type="ECO:0000256" key="9">
    <source>
        <dbReference type="ARBA" id="ARBA00047911"/>
    </source>
</evidence>
<evidence type="ECO:0000256" key="3">
    <source>
        <dbReference type="ARBA" id="ARBA00011738"/>
    </source>
</evidence>
<dbReference type="EC" id="2.6.1.21" evidence="4 12"/>
<evidence type="ECO:0000256" key="6">
    <source>
        <dbReference type="ARBA" id="ARBA00022576"/>
    </source>
</evidence>
<evidence type="ECO:0000256" key="2">
    <source>
        <dbReference type="ARBA" id="ARBA00009320"/>
    </source>
</evidence>
<reference evidence="13 14" key="1">
    <citation type="submission" date="2016-08" db="EMBL/GenBank/DDBJ databases">
        <title>Novel Firmicute Genomes.</title>
        <authorList>
            <person name="Poppleton D.I."/>
            <person name="Gribaldo S."/>
        </authorList>
    </citation>
    <scope>NUCLEOTIDE SEQUENCE [LARGE SCALE GENOMIC DNA]</scope>
    <source>
        <strain evidence="13 14">RAOx-1</strain>
    </source>
</reference>
<evidence type="ECO:0000256" key="1">
    <source>
        <dbReference type="ARBA" id="ARBA00001933"/>
    </source>
</evidence>
<protein>
    <recommendedName>
        <fullName evidence="5 12">D-alanine aminotransferase</fullName>
        <ecNumber evidence="4 12">2.6.1.21</ecNumber>
    </recommendedName>
</protein>
<comment type="caution">
    <text evidence="13">The sequence shown here is derived from an EMBL/GenBank/DDBJ whole genome shotgun (WGS) entry which is preliminary data.</text>
</comment>
<dbReference type="PROSITE" id="PS00770">
    <property type="entry name" value="AA_TRANSFER_CLASS_4"/>
    <property type="match status" value="1"/>
</dbReference>
<evidence type="ECO:0000256" key="11">
    <source>
        <dbReference type="RuleBase" id="RU004516"/>
    </source>
</evidence>
<dbReference type="InterPro" id="IPR043131">
    <property type="entry name" value="BCAT-like_N"/>
</dbReference>
<dbReference type="GO" id="GO:0046394">
    <property type="term" value="P:carboxylic acid biosynthetic process"/>
    <property type="evidence" value="ECO:0007669"/>
    <property type="project" value="UniProtKB-ARBA"/>
</dbReference>
<comment type="function">
    <text evidence="12">Acts on the D-isomers of alanine, leucine, aspartate, glutamate, aminobutyrate, norvaline and asparagine. The enzyme transfers an amino group from a substrate D-amino acid to the pyridoxal phosphate cofactor to form pyridoxamine and an alpha-keto acid in the first half-reaction.</text>
</comment>
<dbReference type="Proteomes" id="UP000284219">
    <property type="component" value="Unassembled WGS sequence"/>
</dbReference>
<keyword evidence="6" id="KW-0032">Aminotransferase</keyword>
<organism evidence="13 14">
    <name type="scientific">Ammoniphilus oxalaticus</name>
    <dbReference type="NCBI Taxonomy" id="66863"/>
    <lineage>
        <taxon>Bacteria</taxon>
        <taxon>Bacillati</taxon>
        <taxon>Bacillota</taxon>
        <taxon>Bacilli</taxon>
        <taxon>Bacillales</taxon>
        <taxon>Paenibacillaceae</taxon>
        <taxon>Aneurinibacillus group</taxon>
        <taxon>Ammoniphilus</taxon>
    </lineage>
</organism>
<dbReference type="InterPro" id="IPR043132">
    <property type="entry name" value="BCAT-like_C"/>
</dbReference>
<dbReference type="EMBL" id="MCHY01000006">
    <property type="protein sequence ID" value="RKD25537.1"/>
    <property type="molecule type" value="Genomic_DNA"/>
</dbReference>